<feature type="transmembrane region" description="Helical" evidence="1">
    <location>
        <begin position="20"/>
        <end position="47"/>
    </location>
</feature>
<proteinExistence type="predicted"/>
<keyword evidence="1" id="KW-0812">Transmembrane</keyword>
<dbReference type="AlphaFoldDB" id="A0A179D486"/>
<keyword evidence="1" id="KW-0472">Membrane</keyword>
<keyword evidence="3" id="KW-1185">Reference proteome</keyword>
<sequence length="51" mass="5504">MGMVILMPTMPRNMSFVSMFGAIVTALMIVPKVMLTVTVVVLVSVGVRFMG</sequence>
<dbReference type="EMBL" id="LWLG01000005">
    <property type="protein sequence ID" value="OAQ20867.1"/>
    <property type="molecule type" value="Genomic_DNA"/>
</dbReference>
<accession>A0A179D486</accession>
<name>A0A179D486_9BACT</name>
<organism evidence="2 3">
    <name type="scientific">Thermosulfurimonas dismutans</name>
    <dbReference type="NCBI Taxonomy" id="999894"/>
    <lineage>
        <taxon>Bacteria</taxon>
        <taxon>Pseudomonadati</taxon>
        <taxon>Thermodesulfobacteriota</taxon>
        <taxon>Thermodesulfobacteria</taxon>
        <taxon>Thermodesulfobacteriales</taxon>
        <taxon>Thermodesulfobacteriaceae</taxon>
        <taxon>Thermosulfurimonas</taxon>
    </lineage>
</organism>
<keyword evidence="1" id="KW-1133">Transmembrane helix</keyword>
<evidence type="ECO:0000313" key="3">
    <source>
        <dbReference type="Proteomes" id="UP000078390"/>
    </source>
</evidence>
<reference evidence="2 3" key="1">
    <citation type="submission" date="2016-04" db="EMBL/GenBank/DDBJ databases">
        <title>Genome analysis of Thermosulfurimonas dismutans, the first thermophilic sulfur-disproportionating bacterium of the phylum Thermodesulfobacteria.</title>
        <authorList>
            <person name="Mardanov A.V."/>
            <person name="Beletsky A.V."/>
            <person name="Kadnikov V.V."/>
            <person name="Slobodkin A.I."/>
            <person name="Ravin N.V."/>
        </authorList>
    </citation>
    <scope>NUCLEOTIDE SEQUENCE [LARGE SCALE GENOMIC DNA]</scope>
    <source>
        <strain evidence="2 3">S95</strain>
    </source>
</reference>
<evidence type="ECO:0000256" key="1">
    <source>
        <dbReference type="SAM" id="Phobius"/>
    </source>
</evidence>
<dbReference type="STRING" id="999894.TDIS_0993"/>
<gene>
    <name evidence="2" type="ORF">TDIS_0993</name>
</gene>
<dbReference type="Proteomes" id="UP000078390">
    <property type="component" value="Unassembled WGS sequence"/>
</dbReference>
<protein>
    <submittedName>
        <fullName evidence="2">Uncharacterized protein</fullName>
    </submittedName>
</protein>
<evidence type="ECO:0000313" key="2">
    <source>
        <dbReference type="EMBL" id="OAQ20867.1"/>
    </source>
</evidence>
<comment type="caution">
    <text evidence="2">The sequence shown here is derived from an EMBL/GenBank/DDBJ whole genome shotgun (WGS) entry which is preliminary data.</text>
</comment>